<keyword evidence="4" id="KW-1185">Reference proteome</keyword>
<dbReference type="Proteomes" id="UP001189429">
    <property type="component" value="Unassembled WGS sequence"/>
</dbReference>
<accession>A0ABN9TL22</accession>
<feature type="region of interest" description="Disordered" evidence="1">
    <location>
        <begin position="1"/>
        <end position="40"/>
    </location>
</feature>
<evidence type="ECO:0000313" key="4">
    <source>
        <dbReference type="Proteomes" id="UP001189429"/>
    </source>
</evidence>
<comment type="caution">
    <text evidence="2">The sequence shown here is derived from an EMBL/GenBank/DDBJ whole genome shotgun (WGS) entry which is preliminary data.</text>
</comment>
<gene>
    <name evidence="2" type="ORF">PCOR1329_LOCUS40006</name>
    <name evidence="3" type="ORF">PCOR1329_LOCUS76800</name>
</gene>
<dbReference type="EMBL" id="CAUYUJ010020571">
    <property type="protein sequence ID" value="CAK0899235.1"/>
    <property type="molecule type" value="Genomic_DNA"/>
</dbReference>
<proteinExistence type="predicted"/>
<sequence>MNPRELRGTLMPPKGFTTDQDSPTTLVRRRKSSQTQGEEKVKEDKHVCVELTACLGSSGFCCCRARGTVADGFPFVVIIHSVRFFCPWQQSRGTFLRPPRAFKWLVELSLSYDQPNRLHDISCIIQVRVTCCVIVM</sequence>
<name>A0ABN9TL22_9DINO</name>
<protein>
    <submittedName>
        <fullName evidence="2">Uncharacterized protein</fullName>
    </submittedName>
</protein>
<evidence type="ECO:0000313" key="2">
    <source>
        <dbReference type="EMBL" id="CAK0846536.1"/>
    </source>
</evidence>
<dbReference type="EMBL" id="CAUYUJ010014831">
    <property type="protein sequence ID" value="CAK0846536.1"/>
    <property type="molecule type" value="Genomic_DNA"/>
</dbReference>
<organism evidence="2 4">
    <name type="scientific">Prorocentrum cordatum</name>
    <dbReference type="NCBI Taxonomy" id="2364126"/>
    <lineage>
        <taxon>Eukaryota</taxon>
        <taxon>Sar</taxon>
        <taxon>Alveolata</taxon>
        <taxon>Dinophyceae</taxon>
        <taxon>Prorocentrales</taxon>
        <taxon>Prorocentraceae</taxon>
        <taxon>Prorocentrum</taxon>
    </lineage>
</organism>
<evidence type="ECO:0000313" key="3">
    <source>
        <dbReference type="EMBL" id="CAK0899235.1"/>
    </source>
</evidence>
<reference evidence="2" key="1">
    <citation type="submission" date="2023-10" db="EMBL/GenBank/DDBJ databases">
        <authorList>
            <person name="Chen Y."/>
            <person name="Shah S."/>
            <person name="Dougan E. K."/>
            <person name="Thang M."/>
            <person name="Chan C."/>
        </authorList>
    </citation>
    <scope>NUCLEOTIDE SEQUENCE [LARGE SCALE GENOMIC DNA]</scope>
</reference>
<evidence type="ECO:0000256" key="1">
    <source>
        <dbReference type="SAM" id="MobiDB-lite"/>
    </source>
</evidence>